<name>H8YZC2_9GAMM</name>
<feature type="compositionally biased region" description="Acidic residues" evidence="6">
    <location>
        <begin position="756"/>
        <end position="765"/>
    </location>
</feature>
<reference evidence="11" key="1">
    <citation type="submission" date="2011-06" db="EMBL/GenBank/DDBJ databases">
        <authorList>
            <consortium name="US DOE Joint Genome Institute (JGI-PGF)"/>
            <person name="Lucas S."/>
            <person name="Han J."/>
            <person name="Lapidus A."/>
            <person name="Cheng J.-F."/>
            <person name="Goodwin L."/>
            <person name="Pitluck S."/>
            <person name="Peters L."/>
            <person name="Land M.L."/>
            <person name="Hauser L."/>
            <person name="Vogl K."/>
            <person name="Liu Z."/>
            <person name="Overmann J."/>
            <person name="Frigaard N.-U."/>
            <person name="Bryant D.A."/>
            <person name="Woyke T.J."/>
        </authorList>
    </citation>
    <scope>NUCLEOTIDE SEQUENCE [LARGE SCALE GENOMIC DNA]</scope>
    <source>
        <strain evidence="11">970</strain>
    </source>
</reference>
<dbReference type="GO" id="GO:0046524">
    <property type="term" value="F:sucrose-phosphate synthase activity"/>
    <property type="evidence" value="ECO:0007669"/>
    <property type="project" value="UniProtKB-EC"/>
</dbReference>
<dbReference type="Pfam" id="PF13439">
    <property type="entry name" value="Glyco_transf_4"/>
    <property type="match status" value="1"/>
</dbReference>
<protein>
    <recommendedName>
        <fullName evidence="2">sucrose-phosphate synthase</fullName>
        <ecNumber evidence="2">2.4.1.14</ecNumber>
    </recommendedName>
</protein>
<feature type="region of interest" description="Disordered" evidence="6">
    <location>
        <begin position="723"/>
        <end position="765"/>
    </location>
</feature>
<dbReference type="InterPro" id="IPR001296">
    <property type="entry name" value="Glyco_trans_1"/>
</dbReference>
<dbReference type="SUPFAM" id="SSF53756">
    <property type="entry name" value="UDP-Glycosyltransferase/glycogen phosphorylase"/>
    <property type="match status" value="1"/>
</dbReference>
<dbReference type="InterPro" id="IPR044161">
    <property type="entry name" value="SPS"/>
</dbReference>
<evidence type="ECO:0000256" key="1">
    <source>
        <dbReference type="ARBA" id="ARBA00006530"/>
    </source>
</evidence>
<keyword evidence="10" id="KW-0378">Hydrolase</keyword>
<gene>
    <name evidence="10" type="ORF">Thi970DRAFT_02291</name>
</gene>
<dbReference type="AlphaFoldDB" id="H8YZC2"/>
<dbReference type="InterPro" id="IPR036412">
    <property type="entry name" value="HAD-like_sf"/>
</dbReference>
<accession>H8YZC2</accession>
<evidence type="ECO:0000313" key="11">
    <source>
        <dbReference type="Proteomes" id="UP000002964"/>
    </source>
</evidence>
<dbReference type="Gene3D" id="3.40.50.1000">
    <property type="entry name" value="HAD superfamily/HAD-like"/>
    <property type="match status" value="1"/>
</dbReference>
<dbReference type="Pfam" id="PF00534">
    <property type="entry name" value="Glycos_transf_1"/>
    <property type="match status" value="1"/>
</dbReference>
<dbReference type="PANTHER" id="PTHR46039">
    <property type="entry name" value="SUCROSE-PHOSPHATE SYNTHASE 3-RELATED"/>
    <property type="match status" value="1"/>
</dbReference>
<dbReference type="NCBIfam" id="TIGR02471">
    <property type="entry name" value="sucr_syn_bact_C"/>
    <property type="match status" value="1"/>
</dbReference>
<evidence type="ECO:0000259" key="7">
    <source>
        <dbReference type="Pfam" id="PF00534"/>
    </source>
</evidence>
<evidence type="ECO:0000256" key="4">
    <source>
        <dbReference type="ARBA" id="ARBA00022679"/>
    </source>
</evidence>
<dbReference type="STRING" id="631362.Thi970DRAFT_02291"/>
<reference evidence="10 11" key="2">
    <citation type="submission" date="2011-11" db="EMBL/GenBank/DDBJ databases">
        <authorList>
            <consortium name="US DOE Joint Genome Institute"/>
            <person name="Lucas S."/>
            <person name="Han J."/>
            <person name="Lapidus A."/>
            <person name="Cheng J.-F."/>
            <person name="Goodwin L."/>
            <person name="Pitluck S."/>
            <person name="Peters L."/>
            <person name="Ovchinnikova G."/>
            <person name="Zhang X."/>
            <person name="Detter J.C."/>
            <person name="Han C."/>
            <person name="Tapia R."/>
            <person name="Land M."/>
            <person name="Hauser L."/>
            <person name="Kyrpides N."/>
            <person name="Ivanova N."/>
            <person name="Pagani I."/>
            <person name="Vogl K."/>
            <person name="Liu Z."/>
            <person name="Overmann J."/>
            <person name="Frigaard N.-U."/>
            <person name="Bryant D."/>
            <person name="Woyke T."/>
        </authorList>
    </citation>
    <scope>NUCLEOTIDE SEQUENCE [LARGE SCALE GENOMIC DNA]</scope>
    <source>
        <strain evidence="10 11">970</strain>
    </source>
</reference>
<dbReference type="Pfam" id="PF05116">
    <property type="entry name" value="S6PP"/>
    <property type="match status" value="1"/>
</dbReference>
<dbReference type="Gene3D" id="3.90.1070.10">
    <property type="match status" value="1"/>
</dbReference>
<dbReference type="GO" id="GO:0016791">
    <property type="term" value="F:phosphatase activity"/>
    <property type="evidence" value="ECO:0007669"/>
    <property type="project" value="UniProtKB-ARBA"/>
</dbReference>
<dbReference type="HOGENOM" id="CLU_009583_24_0_6"/>
<feature type="domain" description="Sucrose phosphatase-like" evidence="8">
    <location>
        <begin position="475"/>
        <end position="711"/>
    </location>
</feature>
<feature type="domain" description="Glycosyl transferase family 1" evidence="7">
    <location>
        <begin position="257"/>
        <end position="428"/>
    </location>
</feature>
<dbReference type="Gene3D" id="3.40.50.2000">
    <property type="entry name" value="Glycogen Phosphorylase B"/>
    <property type="match status" value="2"/>
</dbReference>
<evidence type="ECO:0000259" key="9">
    <source>
        <dbReference type="Pfam" id="PF13439"/>
    </source>
</evidence>
<dbReference type="Proteomes" id="UP000002964">
    <property type="component" value="Unassembled WGS sequence"/>
</dbReference>
<dbReference type="EMBL" id="JH603169">
    <property type="protein sequence ID" value="EIC22049.1"/>
    <property type="molecule type" value="Genomic_DNA"/>
</dbReference>
<comment type="catalytic activity">
    <reaction evidence="5">
        <text>beta-D-fructose 6-phosphate + UDP-alpha-D-glucose = sucrose 6(F)-phosphate + UDP + H(+)</text>
        <dbReference type="Rhea" id="RHEA:22172"/>
        <dbReference type="ChEBI" id="CHEBI:15378"/>
        <dbReference type="ChEBI" id="CHEBI:57634"/>
        <dbReference type="ChEBI" id="CHEBI:57723"/>
        <dbReference type="ChEBI" id="CHEBI:58223"/>
        <dbReference type="ChEBI" id="CHEBI:58885"/>
        <dbReference type="EC" id="2.4.1.14"/>
    </reaction>
</comment>
<evidence type="ECO:0000313" key="10">
    <source>
        <dbReference type="EMBL" id="EIC22049.1"/>
    </source>
</evidence>
<dbReference type="eggNOG" id="COG0438">
    <property type="taxonomic scope" value="Bacteria"/>
</dbReference>
<dbReference type="InterPro" id="IPR006379">
    <property type="entry name" value="HAD-SF_hydro_IIB"/>
</dbReference>
<dbReference type="GO" id="GO:0000287">
    <property type="term" value="F:magnesium ion binding"/>
    <property type="evidence" value="ECO:0007669"/>
    <property type="project" value="UniProtKB-ARBA"/>
</dbReference>
<evidence type="ECO:0000256" key="3">
    <source>
        <dbReference type="ARBA" id="ARBA00022676"/>
    </source>
</evidence>
<dbReference type="InterPro" id="IPR012821">
    <property type="entry name" value="Sucrose_P_synth_Pase-like_dom"/>
</dbReference>
<evidence type="ECO:0000259" key="8">
    <source>
        <dbReference type="Pfam" id="PF05116"/>
    </source>
</evidence>
<organism evidence="10 11">
    <name type="scientific">Thiorhodovibrio frisius</name>
    <dbReference type="NCBI Taxonomy" id="631362"/>
    <lineage>
        <taxon>Bacteria</taxon>
        <taxon>Pseudomonadati</taxon>
        <taxon>Pseudomonadota</taxon>
        <taxon>Gammaproteobacteria</taxon>
        <taxon>Chromatiales</taxon>
        <taxon>Chromatiaceae</taxon>
        <taxon>Thiorhodovibrio</taxon>
    </lineage>
</organism>
<comment type="similarity">
    <text evidence="1">Belongs to the glycosyltransferase 1 family.</text>
</comment>
<dbReference type="PANTHER" id="PTHR46039:SF5">
    <property type="entry name" value="SUCROSE-PHOSPHATE SYNTHASE 3-RELATED"/>
    <property type="match status" value="1"/>
</dbReference>
<dbReference type="CDD" id="cd03800">
    <property type="entry name" value="GT4_sucrose_synthase"/>
    <property type="match status" value="1"/>
</dbReference>
<dbReference type="InterPro" id="IPR028098">
    <property type="entry name" value="Glyco_trans_4-like_N"/>
</dbReference>
<dbReference type="NCBIfam" id="TIGR02472">
    <property type="entry name" value="sucr_P_syn_N"/>
    <property type="match status" value="1"/>
</dbReference>
<evidence type="ECO:0000256" key="6">
    <source>
        <dbReference type="SAM" id="MobiDB-lite"/>
    </source>
</evidence>
<feature type="compositionally biased region" description="Polar residues" evidence="6">
    <location>
        <begin position="730"/>
        <end position="745"/>
    </location>
</feature>
<evidence type="ECO:0000256" key="2">
    <source>
        <dbReference type="ARBA" id="ARBA00012536"/>
    </source>
</evidence>
<proteinExistence type="inferred from homology"/>
<dbReference type="InterPro" id="IPR012822">
    <property type="entry name" value="SucroseP_synth_GlycoTrfase_dom"/>
</dbReference>
<dbReference type="EC" id="2.4.1.14" evidence="2"/>
<dbReference type="eggNOG" id="COG0561">
    <property type="taxonomic scope" value="Bacteria"/>
</dbReference>
<sequence>MIACDMNAEAPSRHIVLLSVHGLFRGHNLELGRDADTGGQILYVIELARALAKRPDVGQVDLFTRLVDDPNISPDYAVPIEPIGDGARIVRIEAGPPEYLPKEQLWDHLDTFADNALSFLRESDRLPCLIHSHYADAGYVGVRLSAQLGVPLVHTGHSLGRVKRRRLLASGVKQDVIDTRYNMTRRINAEEETLGAASLVITSTTQEIEEQYGLYDHYQPERMQVIPPGTDLERFRPPDGREQKAPIRNELLRFLREPKKPLILALSRPDERKNIATLVEAYGESPELQRTANLVIVAGNRDDLRDMDSGAQTVLTDILLLIDLYDLYGRVAYPKHHSADEVALLYQIAAASRGVFINPALTEPFGLTLIEAAASGLPIVATEDGGPIDIIDHCRNGILIDPLDKQDITKALLKVLCDASGWRKLAQNGLAGVRKHYAWSAHADSYMEALGPLLEKVQPPPQAPLSRRRILYHDRAIFTDLDQNLLGDPDSLADFIRILRDNRKCSTFGIATGRRLDSALAIMRRYGIPRPDVLITALGTEIYYAPQLTADGSWTRHIDNLWYPRRVRDLLVELPGVKPQQKSEQSRFKVSFFYDPEHAPSLDDIGSLLHQADLNVHLNLSFGQFLDVVPARASKGLALRYVADQWGIPLEHCLCAGGSGADEDMMRGNTLAVVVANRHNEELSKLIDTESIYFAQEPFAAGILEAIDHYDFFAACQVPPAPDAEPASLTELSQSDESGAASQTPADGDDQSSGHEDEEESARPS</sequence>
<keyword evidence="4" id="KW-0808">Transferase</keyword>
<dbReference type="InterPro" id="IPR006380">
    <property type="entry name" value="SPP-like_dom"/>
</dbReference>
<feature type="domain" description="Glycosyltransferase subfamily 4-like N-terminal" evidence="9">
    <location>
        <begin position="38"/>
        <end position="234"/>
    </location>
</feature>
<dbReference type="InterPro" id="IPR023214">
    <property type="entry name" value="HAD_sf"/>
</dbReference>
<keyword evidence="3" id="KW-0328">Glycosyltransferase</keyword>
<evidence type="ECO:0000256" key="5">
    <source>
        <dbReference type="ARBA" id="ARBA00047471"/>
    </source>
</evidence>
<dbReference type="SUPFAM" id="SSF56784">
    <property type="entry name" value="HAD-like"/>
    <property type="match status" value="1"/>
</dbReference>
<dbReference type="NCBIfam" id="TIGR01484">
    <property type="entry name" value="HAD-SF-IIB"/>
    <property type="match status" value="1"/>
</dbReference>
<keyword evidence="11" id="KW-1185">Reference proteome</keyword>